<dbReference type="PROSITE" id="PS51898">
    <property type="entry name" value="TYR_RECOMBINASE"/>
    <property type="match status" value="1"/>
</dbReference>
<accession>A0A8S5P6Z1</accession>
<dbReference type="InterPro" id="IPR002104">
    <property type="entry name" value="Integrase_catalytic"/>
</dbReference>
<evidence type="ECO:0000256" key="2">
    <source>
        <dbReference type="ARBA" id="ARBA00016082"/>
    </source>
</evidence>
<reference evidence="12" key="1">
    <citation type="journal article" date="2021" name="Proc. Natl. Acad. Sci. U.S.A.">
        <title>A Catalog of Tens of Thousands of Viruses from Human Metagenomes Reveals Hidden Associations with Chronic Diseases.</title>
        <authorList>
            <person name="Tisza M.J."/>
            <person name="Buck C.B."/>
        </authorList>
    </citation>
    <scope>NUCLEOTIDE SEQUENCE</scope>
    <source>
        <strain evidence="12">Ctiil21</strain>
    </source>
</reference>
<keyword evidence="7" id="KW-0233">DNA recombination</keyword>
<protein>
    <recommendedName>
        <fullName evidence="2">Integrase</fullName>
    </recommendedName>
</protein>
<evidence type="ECO:0000256" key="9">
    <source>
        <dbReference type="PROSITE-ProRule" id="PRU01248"/>
    </source>
</evidence>
<evidence type="ECO:0000256" key="3">
    <source>
        <dbReference type="ARBA" id="ARBA00022679"/>
    </source>
</evidence>
<dbReference type="PANTHER" id="PTHR30349:SF64">
    <property type="entry name" value="PROPHAGE INTEGRASE INTD-RELATED"/>
    <property type="match status" value="1"/>
</dbReference>
<evidence type="ECO:0000259" key="10">
    <source>
        <dbReference type="PROSITE" id="PS51898"/>
    </source>
</evidence>
<dbReference type="GO" id="GO:0016787">
    <property type="term" value="F:hydrolase activity"/>
    <property type="evidence" value="ECO:0007669"/>
    <property type="project" value="UniProtKB-KW"/>
</dbReference>
<keyword evidence="8" id="KW-1179">Viral genome integration</keyword>
<keyword evidence="6 9" id="KW-0238">DNA-binding</keyword>
<dbReference type="InterPro" id="IPR010998">
    <property type="entry name" value="Integrase_recombinase_N"/>
</dbReference>
<evidence type="ECO:0000256" key="5">
    <source>
        <dbReference type="ARBA" id="ARBA00022908"/>
    </source>
</evidence>
<dbReference type="GO" id="GO:0015074">
    <property type="term" value="P:DNA integration"/>
    <property type="evidence" value="ECO:0007669"/>
    <property type="project" value="UniProtKB-KW"/>
</dbReference>
<evidence type="ECO:0000256" key="6">
    <source>
        <dbReference type="ARBA" id="ARBA00023125"/>
    </source>
</evidence>
<dbReference type="GO" id="GO:0016740">
    <property type="term" value="F:transferase activity"/>
    <property type="evidence" value="ECO:0007669"/>
    <property type="project" value="UniProtKB-KW"/>
</dbReference>
<dbReference type="InterPro" id="IPR011010">
    <property type="entry name" value="DNA_brk_join_enz"/>
</dbReference>
<name>A0A8S5P6Z1_9CAUD</name>
<comment type="similarity">
    <text evidence="1">Belongs to the 'phage' integrase family.</text>
</comment>
<proteinExistence type="inferred from homology"/>
<dbReference type="SUPFAM" id="SSF56349">
    <property type="entry name" value="DNA breaking-rejoining enzymes"/>
    <property type="match status" value="1"/>
</dbReference>
<dbReference type="GO" id="GO:0003677">
    <property type="term" value="F:DNA binding"/>
    <property type="evidence" value="ECO:0007669"/>
    <property type="project" value="UniProtKB-UniRule"/>
</dbReference>
<dbReference type="Pfam" id="PF00589">
    <property type="entry name" value="Phage_integrase"/>
    <property type="match status" value="1"/>
</dbReference>
<sequence>MLSKRKDGRYQSSVILENPITGEKERRYFYAYTLQELEAERRRIMNANISDFLQVETFHRFADEFLAMKRDVDKLEASTLSTYQGFLTRHILPQIPPTMKIADVKPALLKHILAQIDGDRTRQAVYTLLQSIFRAAKFERLIKNNPMEYIRKPKHKATAAGIVTPEIYHALLDAIRGSQTEHLFKFAWDTGLRRGEIVALRWSDFDEKAATIRVSKARKRAAEEYEGTTKTAYSARTVTLSPAAVQNLLAWRKALTAILLRQGVPLTKDSYIFRSLRDETQPITLAAVTHLFADLKQRLNLPANLRFHSFRHTHATLLAEQEISAKKIQVRLGHASASFTMDRYVHNTEQMQEGITEKVVKCEEKYGR</sequence>
<dbReference type="GO" id="GO:0075713">
    <property type="term" value="P:establishment of integrated proviral latency"/>
    <property type="evidence" value="ECO:0007669"/>
    <property type="project" value="UniProtKB-KW"/>
</dbReference>
<dbReference type="CDD" id="cd01189">
    <property type="entry name" value="INT_ICEBs1_C_like"/>
    <property type="match status" value="1"/>
</dbReference>
<dbReference type="InterPro" id="IPR050090">
    <property type="entry name" value="Tyrosine_recombinase_XerCD"/>
</dbReference>
<organism evidence="12">
    <name type="scientific">Myoviridae sp. ctiil21</name>
    <dbReference type="NCBI Taxonomy" id="2825153"/>
    <lineage>
        <taxon>Viruses</taxon>
        <taxon>Duplodnaviria</taxon>
        <taxon>Heunggongvirae</taxon>
        <taxon>Uroviricota</taxon>
        <taxon>Caudoviricetes</taxon>
    </lineage>
</organism>
<evidence type="ECO:0000259" key="11">
    <source>
        <dbReference type="PROSITE" id="PS51900"/>
    </source>
</evidence>
<dbReference type="PANTHER" id="PTHR30349">
    <property type="entry name" value="PHAGE INTEGRASE-RELATED"/>
    <property type="match status" value="1"/>
</dbReference>
<dbReference type="Gene3D" id="1.10.150.130">
    <property type="match status" value="1"/>
</dbReference>
<evidence type="ECO:0000256" key="4">
    <source>
        <dbReference type="ARBA" id="ARBA00022801"/>
    </source>
</evidence>
<evidence type="ECO:0000313" key="12">
    <source>
        <dbReference type="EMBL" id="DAE02203.1"/>
    </source>
</evidence>
<evidence type="ECO:0000256" key="8">
    <source>
        <dbReference type="ARBA" id="ARBA00023195"/>
    </source>
</evidence>
<keyword evidence="5" id="KW-0229">DNA integration</keyword>
<evidence type="ECO:0000256" key="1">
    <source>
        <dbReference type="ARBA" id="ARBA00008857"/>
    </source>
</evidence>
<feature type="domain" description="Tyr recombinase" evidence="10">
    <location>
        <begin position="158"/>
        <end position="357"/>
    </location>
</feature>
<dbReference type="GO" id="GO:0006310">
    <property type="term" value="P:DNA recombination"/>
    <property type="evidence" value="ECO:0007669"/>
    <property type="project" value="UniProtKB-KW"/>
</dbReference>
<keyword evidence="3" id="KW-0808">Transferase</keyword>
<dbReference type="PROSITE" id="PS51900">
    <property type="entry name" value="CB"/>
    <property type="match status" value="1"/>
</dbReference>
<dbReference type="Gene3D" id="1.10.443.10">
    <property type="entry name" value="Intergrase catalytic core"/>
    <property type="match status" value="1"/>
</dbReference>
<evidence type="ECO:0000256" key="7">
    <source>
        <dbReference type="ARBA" id="ARBA00023172"/>
    </source>
</evidence>
<dbReference type="EMBL" id="BK015343">
    <property type="protein sequence ID" value="DAE02203.1"/>
    <property type="molecule type" value="Genomic_DNA"/>
</dbReference>
<dbReference type="InterPro" id="IPR044068">
    <property type="entry name" value="CB"/>
</dbReference>
<feature type="domain" description="Core-binding (CB)" evidence="11">
    <location>
        <begin position="56"/>
        <end position="137"/>
    </location>
</feature>
<dbReference type="InterPro" id="IPR013762">
    <property type="entry name" value="Integrase-like_cat_sf"/>
</dbReference>
<keyword evidence="4" id="KW-0378">Hydrolase</keyword>
<dbReference type="GO" id="GO:0044826">
    <property type="term" value="P:viral genome integration into host DNA"/>
    <property type="evidence" value="ECO:0007669"/>
    <property type="project" value="UniProtKB-KW"/>
</dbReference>
<keyword evidence="8" id="KW-1160">Virus entry into host cell</keyword>